<dbReference type="Proteomes" id="UP000254875">
    <property type="component" value="Unassembled WGS sequence"/>
</dbReference>
<evidence type="ECO:0000256" key="1">
    <source>
        <dbReference type="SAM" id="MobiDB-lite"/>
    </source>
</evidence>
<evidence type="ECO:0008006" key="5">
    <source>
        <dbReference type="Google" id="ProtNLM"/>
    </source>
</evidence>
<evidence type="ECO:0000313" key="3">
    <source>
        <dbReference type="EMBL" id="RDK02018.1"/>
    </source>
</evidence>
<reference evidence="4" key="1">
    <citation type="submission" date="2018-05" db="EMBL/GenBank/DDBJ databases">
        <authorList>
            <person name="Feng T."/>
        </authorList>
    </citation>
    <scope>NUCLEOTIDE SEQUENCE [LARGE SCALE GENOMIC DNA]</scope>
    <source>
        <strain evidence="4">S27</strain>
    </source>
</reference>
<feature type="compositionally biased region" description="Polar residues" evidence="1">
    <location>
        <begin position="30"/>
        <end position="57"/>
    </location>
</feature>
<dbReference type="EMBL" id="QHKS01000008">
    <property type="protein sequence ID" value="RDK02018.1"/>
    <property type="molecule type" value="Genomic_DNA"/>
</dbReference>
<keyword evidence="2" id="KW-0732">Signal</keyword>
<evidence type="ECO:0000256" key="2">
    <source>
        <dbReference type="SAM" id="SignalP"/>
    </source>
</evidence>
<evidence type="ECO:0000313" key="4">
    <source>
        <dbReference type="Proteomes" id="UP000254875"/>
    </source>
</evidence>
<protein>
    <recommendedName>
        <fullName evidence="5">DUF4148 domain-containing protein</fullName>
    </recommendedName>
</protein>
<proteinExistence type="predicted"/>
<feature type="region of interest" description="Disordered" evidence="1">
    <location>
        <begin position="30"/>
        <end position="90"/>
    </location>
</feature>
<dbReference type="AlphaFoldDB" id="A0A370N915"/>
<sequence length="90" mass="9465">MEYIDMKPLRFAAVSVAALAFGYVQAQDMSPATPATSPAVSSTESVGGAPATTSESGMSMGKTRAQVSQEYLRARQSGELDKINQQYGGQ</sequence>
<name>A0A370N915_9BURK</name>
<gene>
    <name evidence="3" type="ORF">DLM46_13770</name>
</gene>
<feature type="signal peptide" evidence="2">
    <location>
        <begin position="1"/>
        <end position="26"/>
    </location>
</feature>
<keyword evidence="4" id="KW-1185">Reference proteome</keyword>
<accession>A0A370N915</accession>
<feature type="compositionally biased region" description="Basic and acidic residues" evidence="1">
    <location>
        <begin position="72"/>
        <end position="82"/>
    </location>
</feature>
<organism evidence="3 4">
    <name type="scientific">Paraburkholderia lacunae</name>
    <dbReference type="NCBI Taxonomy" id="2211104"/>
    <lineage>
        <taxon>Bacteria</taxon>
        <taxon>Pseudomonadati</taxon>
        <taxon>Pseudomonadota</taxon>
        <taxon>Betaproteobacteria</taxon>
        <taxon>Burkholderiales</taxon>
        <taxon>Burkholderiaceae</taxon>
        <taxon>Paraburkholderia</taxon>
    </lineage>
</organism>
<comment type="caution">
    <text evidence="3">The sequence shown here is derived from an EMBL/GenBank/DDBJ whole genome shotgun (WGS) entry which is preliminary data.</text>
</comment>
<feature type="chain" id="PRO_5016745013" description="DUF4148 domain-containing protein" evidence="2">
    <location>
        <begin position="27"/>
        <end position="90"/>
    </location>
</feature>